<sequence length="127" mass="14167">MGLHRVEKLDNSSVDQILPFLYTFVFLSSLCVQPTNQKLLWINQQWYNHPSPPKPPPAIVVVTRVITIVFDSWGIVSSTSTTDVCTLTTIAIVHSTPFTTSDSHCTSTPIQHRVVRWASPPHQICAA</sequence>
<dbReference type="AlphaFoldDB" id="A0A0R0G7Q4"/>
<evidence type="ECO:0000313" key="3">
    <source>
        <dbReference type="Proteomes" id="UP000008827"/>
    </source>
</evidence>
<name>A0A0R0G7Q4_SOYBN</name>
<dbReference type="EnsemblPlants" id="KRH11384">
    <property type="protein sequence ID" value="KRH11384"/>
    <property type="gene ID" value="GLYMA_15G104500"/>
</dbReference>
<organism evidence="1">
    <name type="scientific">Glycine max</name>
    <name type="common">Soybean</name>
    <name type="synonym">Glycine hispida</name>
    <dbReference type="NCBI Taxonomy" id="3847"/>
    <lineage>
        <taxon>Eukaryota</taxon>
        <taxon>Viridiplantae</taxon>
        <taxon>Streptophyta</taxon>
        <taxon>Embryophyta</taxon>
        <taxon>Tracheophyta</taxon>
        <taxon>Spermatophyta</taxon>
        <taxon>Magnoliopsida</taxon>
        <taxon>eudicotyledons</taxon>
        <taxon>Gunneridae</taxon>
        <taxon>Pentapetalae</taxon>
        <taxon>rosids</taxon>
        <taxon>fabids</taxon>
        <taxon>Fabales</taxon>
        <taxon>Fabaceae</taxon>
        <taxon>Papilionoideae</taxon>
        <taxon>50 kb inversion clade</taxon>
        <taxon>NPAAA clade</taxon>
        <taxon>indigoferoid/millettioid clade</taxon>
        <taxon>Phaseoleae</taxon>
        <taxon>Glycine</taxon>
        <taxon>Glycine subgen. Soja</taxon>
    </lineage>
</organism>
<proteinExistence type="predicted"/>
<keyword evidence="3" id="KW-1185">Reference proteome</keyword>
<dbReference type="InParanoid" id="A0A0R0G7Q4"/>
<evidence type="ECO:0000313" key="1">
    <source>
        <dbReference type="EMBL" id="KRH11384.1"/>
    </source>
</evidence>
<reference evidence="1" key="3">
    <citation type="submission" date="2018-07" db="EMBL/GenBank/DDBJ databases">
        <title>WGS assembly of Glycine max.</title>
        <authorList>
            <person name="Schmutz J."/>
            <person name="Cannon S."/>
            <person name="Schlueter J."/>
            <person name="Ma J."/>
            <person name="Mitros T."/>
            <person name="Nelson W."/>
            <person name="Hyten D."/>
            <person name="Song Q."/>
            <person name="Thelen J."/>
            <person name="Cheng J."/>
            <person name="Xu D."/>
            <person name="Hellsten U."/>
            <person name="May G."/>
            <person name="Yu Y."/>
            <person name="Sakurai T."/>
            <person name="Umezawa T."/>
            <person name="Bhattacharyya M."/>
            <person name="Sandhu D."/>
            <person name="Valliyodan B."/>
            <person name="Lindquist E."/>
            <person name="Peto M."/>
            <person name="Grant D."/>
            <person name="Shu S."/>
            <person name="Goodstein D."/>
            <person name="Barry K."/>
            <person name="Futrell-Griggs M."/>
            <person name="Abernathy B."/>
            <person name="Du J."/>
            <person name="Tian Z."/>
            <person name="Zhu L."/>
            <person name="Gill N."/>
            <person name="Joshi T."/>
            <person name="Libault M."/>
            <person name="Sethuraman A."/>
            <person name="Zhang X."/>
            <person name="Shinozaki K."/>
            <person name="Nguyen H."/>
            <person name="Wing R."/>
            <person name="Cregan P."/>
            <person name="Specht J."/>
            <person name="Grimwood J."/>
            <person name="Rokhsar D."/>
            <person name="Stacey G."/>
            <person name="Shoemaker R."/>
            <person name="Jackson S."/>
        </authorList>
    </citation>
    <scope>NUCLEOTIDE SEQUENCE</scope>
    <source>
        <tissue evidence="1">Callus</tissue>
    </source>
</reference>
<dbReference type="Proteomes" id="UP000008827">
    <property type="component" value="Chromosome 15"/>
</dbReference>
<dbReference type="EMBL" id="CM000848">
    <property type="protein sequence ID" value="KRH11384.1"/>
    <property type="molecule type" value="Genomic_DNA"/>
</dbReference>
<dbReference type="Gramene" id="KRH11384">
    <property type="protein sequence ID" value="KRH11384"/>
    <property type="gene ID" value="GLYMA_15G104500"/>
</dbReference>
<reference evidence="2" key="2">
    <citation type="submission" date="2018-02" db="UniProtKB">
        <authorList>
            <consortium name="EnsemblPlants"/>
        </authorList>
    </citation>
    <scope>IDENTIFICATION</scope>
    <source>
        <strain evidence="2">Williams 82</strain>
    </source>
</reference>
<evidence type="ECO:0000313" key="2">
    <source>
        <dbReference type="EnsemblPlants" id="KRH11384"/>
    </source>
</evidence>
<protein>
    <submittedName>
        <fullName evidence="1 2">Uncharacterized protein</fullName>
    </submittedName>
</protein>
<gene>
    <name evidence="1" type="ORF">GLYMA_15G104500</name>
</gene>
<reference evidence="1 2" key="1">
    <citation type="journal article" date="2010" name="Nature">
        <title>Genome sequence of the palaeopolyploid soybean.</title>
        <authorList>
            <person name="Schmutz J."/>
            <person name="Cannon S.B."/>
            <person name="Schlueter J."/>
            <person name="Ma J."/>
            <person name="Mitros T."/>
            <person name="Nelson W."/>
            <person name="Hyten D.L."/>
            <person name="Song Q."/>
            <person name="Thelen J.J."/>
            <person name="Cheng J."/>
            <person name="Xu D."/>
            <person name="Hellsten U."/>
            <person name="May G.D."/>
            <person name="Yu Y."/>
            <person name="Sakurai T."/>
            <person name="Umezawa T."/>
            <person name="Bhattacharyya M.K."/>
            <person name="Sandhu D."/>
            <person name="Valliyodan B."/>
            <person name="Lindquist E."/>
            <person name="Peto M."/>
            <person name="Grant D."/>
            <person name="Shu S."/>
            <person name="Goodstein D."/>
            <person name="Barry K."/>
            <person name="Futrell-Griggs M."/>
            <person name="Abernathy B."/>
            <person name="Du J."/>
            <person name="Tian Z."/>
            <person name="Zhu L."/>
            <person name="Gill N."/>
            <person name="Joshi T."/>
            <person name="Libault M."/>
            <person name="Sethuraman A."/>
            <person name="Zhang X.-C."/>
            <person name="Shinozaki K."/>
            <person name="Nguyen H.T."/>
            <person name="Wing R.A."/>
            <person name="Cregan P."/>
            <person name="Specht J."/>
            <person name="Grimwood J."/>
            <person name="Rokhsar D."/>
            <person name="Stacey G."/>
            <person name="Shoemaker R.C."/>
            <person name="Jackson S.A."/>
        </authorList>
    </citation>
    <scope>NUCLEOTIDE SEQUENCE</scope>
    <source>
        <strain evidence="2">cv. Williams 82</strain>
        <tissue evidence="1">Callus</tissue>
    </source>
</reference>
<accession>A0A0R0G7Q4</accession>